<proteinExistence type="predicted"/>
<reference evidence="1 2" key="1">
    <citation type="journal article" date="2023" name="Science">
        <title>Complex scaffold remodeling in plant triterpene biosynthesis.</title>
        <authorList>
            <person name="De La Pena R."/>
            <person name="Hodgson H."/>
            <person name="Liu J.C."/>
            <person name="Stephenson M.J."/>
            <person name="Martin A.C."/>
            <person name="Owen C."/>
            <person name="Harkess A."/>
            <person name="Leebens-Mack J."/>
            <person name="Jimenez L.E."/>
            <person name="Osbourn A."/>
            <person name="Sattely E.S."/>
        </authorList>
    </citation>
    <scope>NUCLEOTIDE SEQUENCE [LARGE SCALE GENOMIC DNA]</scope>
    <source>
        <strain evidence="2">cv. JPN11</strain>
        <tissue evidence="1">Leaf</tissue>
    </source>
</reference>
<organism evidence="1 2">
    <name type="scientific">Melia azedarach</name>
    <name type="common">Chinaberry tree</name>
    <dbReference type="NCBI Taxonomy" id="155640"/>
    <lineage>
        <taxon>Eukaryota</taxon>
        <taxon>Viridiplantae</taxon>
        <taxon>Streptophyta</taxon>
        <taxon>Embryophyta</taxon>
        <taxon>Tracheophyta</taxon>
        <taxon>Spermatophyta</taxon>
        <taxon>Magnoliopsida</taxon>
        <taxon>eudicotyledons</taxon>
        <taxon>Gunneridae</taxon>
        <taxon>Pentapetalae</taxon>
        <taxon>rosids</taxon>
        <taxon>malvids</taxon>
        <taxon>Sapindales</taxon>
        <taxon>Meliaceae</taxon>
        <taxon>Melia</taxon>
    </lineage>
</organism>
<name>A0ACC1WU75_MELAZ</name>
<protein>
    <submittedName>
        <fullName evidence="1">CLAVATA3/ESR (CLE)-related protein TDIF-like</fullName>
    </submittedName>
</protein>
<accession>A0ACC1WU75</accession>
<evidence type="ECO:0000313" key="2">
    <source>
        <dbReference type="Proteomes" id="UP001164539"/>
    </source>
</evidence>
<gene>
    <name evidence="1" type="ORF">OWV82_022748</name>
</gene>
<sequence length="123" mass="13640">MIYTCFCMASDVISPYITTTTLLFLLLLLLQTTASADKEFVRKTLKRKTMEFAARKYSLGSSNFGNTVQVQMQIIPPPAGPKRGRFEAARRRSPLMAAAASQDKIFNQTAHEVPSGPNPISNR</sequence>
<dbReference type="Proteomes" id="UP001164539">
    <property type="component" value="Chromosome 13"/>
</dbReference>
<evidence type="ECO:0000313" key="1">
    <source>
        <dbReference type="EMBL" id="KAJ4702745.1"/>
    </source>
</evidence>
<keyword evidence="2" id="KW-1185">Reference proteome</keyword>
<dbReference type="EMBL" id="CM051406">
    <property type="protein sequence ID" value="KAJ4702745.1"/>
    <property type="molecule type" value="Genomic_DNA"/>
</dbReference>
<comment type="caution">
    <text evidence="1">The sequence shown here is derived from an EMBL/GenBank/DDBJ whole genome shotgun (WGS) entry which is preliminary data.</text>
</comment>